<feature type="compositionally biased region" description="Polar residues" evidence="1">
    <location>
        <begin position="49"/>
        <end position="60"/>
    </location>
</feature>
<keyword evidence="2" id="KW-1133">Transmembrane helix</keyword>
<keyword evidence="2" id="KW-0472">Membrane</keyword>
<protein>
    <submittedName>
        <fullName evidence="3">Uncharacterized protein</fullName>
    </submittedName>
</protein>
<sequence>MDVAAIMSSPWYLGLGLLFIVSSVTVLLLNTRQREAVLDRLQLRKRRTSGASTPPRSISPTKEKAPLPSKPDYKTAFPPSRRSALVELAETASGADQKILLGQEPPADFLLKDPLPTTQSFSADTNVPKYTPTGFSTAEIKAMGDFPAYDILSGVPLPKPYKEFNPKTARPRPYRPFRWAYHQTMSFNKMENDWWLEIGNDYVATIEKRKGIYKKYGKMIMDYLPGSELVCKELMEMCLQFYCARWPKYFSLSEDKKTFRNSLLNEDTDIKSLHPLHVLLNNVPEDFAIVLRNEQDGMYYFRAGVVCSSLGWNVGTKIGMQLEEIHKPIPDYKEKMSFSMDRYFSKMPTNTPIQRGSWGLEVGTPLFMPPGDPHEKLRESQQASLKIEECHLRVDWQTLRRLPLSAGIVFNFTALFTPVQEFRDEPYIPSIVLKILKEGKKSLMEYKNTWHVEHVCIPELEQYEQEQVAQGLVKPEKEGEEKWTVATLEQYPYFPGWEEKWHRQQGY</sequence>
<name>A0ABR4PK61_9HELO</name>
<keyword evidence="4" id="KW-1185">Reference proteome</keyword>
<dbReference type="InterPro" id="IPR021848">
    <property type="entry name" value="HODM_asu-like"/>
</dbReference>
<gene>
    <name evidence="3" type="ORF">PVAG01_05461</name>
</gene>
<evidence type="ECO:0000313" key="4">
    <source>
        <dbReference type="Proteomes" id="UP001629113"/>
    </source>
</evidence>
<feature type="region of interest" description="Disordered" evidence="1">
    <location>
        <begin position="47"/>
        <end position="76"/>
    </location>
</feature>
<organism evidence="3 4">
    <name type="scientific">Phlyctema vagabunda</name>
    <dbReference type="NCBI Taxonomy" id="108571"/>
    <lineage>
        <taxon>Eukaryota</taxon>
        <taxon>Fungi</taxon>
        <taxon>Dikarya</taxon>
        <taxon>Ascomycota</taxon>
        <taxon>Pezizomycotina</taxon>
        <taxon>Leotiomycetes</taxon>
        <taxon>Helotiales</taxon>
        <taxon>Dermateaceae</taxon>
        <taxon>Phlyctema</taxon>
    </lineage>
</organism>
<keyword evidence="2" id="KW-0812">Transmembrane</keyword>
<feature type="transmembrane region" description="Helical" evidence="2">
    <location>
        <begin position="12"/>
        <end position="30"/>
    </location>
</feature>
<comment type="caution">
    <text evidence="3">The sequence shown here is derived from an EMBL/GenBank/DDBJ whole genome shotgun (WGS) entry which is preliminary data.</text>
</comment>
<evidence type="ECO:0000256" key="2">
    <source>
        <dbReference type="SAM" id="Phobius"/>
    </source>
</evidence>
<proteinExistence type="predicted"/>
<reference evidence="3 4" key="1">
    <citation type="submission" date="2024-06" db="EMBL/GenBank/DDBJ databases">
        <title>Complete genome of Phlyctema vagabunda strain 19-DSS-EL-015.</title>
        <authorList>
            <person name="Fiorenzani C."/>
        </authorList>
    </citation>
    <scope>NUCLEOTIDE SEQUENCE [LARGE SCALE GENOMIC DNA]</scope>
    <source>
        <strain evidence="3 4">19-DSS-EL-015</strain>
    </source>
</reference>
<evidence type="ECO:0000256" key="1">
    <source>
        <dbReference type="SAM" id="MobiDB-lite"/>
    </source>
</evidence>
<dbReference type="Pfam" id="PF11927">
    <property type="entry name" value="HODM_asu-like"/>
    <property type="match status" value="1"/>
</dbReference>
<evidence type="ECO:0000313" key="3">
    <source>
        <dbReference type="EMBL" id="KAL3423714.1"/>
    </source>
</evidence>
<dbReference type="EMBL" id="JBFCZG010000004">
    <property type="protein sequence ID" value="KAL3423714.1"/>
    <property type="molecule type" value="Genomic_DNA"/>
</dbReference>
<accession>A0ABR4PK61</accession>
<dbReference type="Proteomes" id="UP001629113">
    <property type="component" value="Unassembled WGS sequence"/>
</dbReference>